<feature type="non-terminal residue" evidence="6">
    <location>
        <position position="100"/>
    </location>
</feature>
<keyword evidence="1" id="KW-0808">Transferase</keyword>
<keyword evidence="4" id="KW-0067">ATP-binding</keyword>
<evidence type="ECO:0000259" key="5">
    <source>
        <dbReference type="PROSITE" id="PS50011"/>
    </source>
</evidence>
<keyword evidence="2" id="KW-0547">Nucleotide-binding</keyword>
<evidence type="ECO:0000256" key="1">
    <source>
        <dbReference type="ARBA" id="ARBA00022679"/>
    </source>
</evidence>
<comment type="caution">
    <text evidence="6">The sequence shown here is derived from an EMBL/GenBank/DDBJ whole genome shotgun (WGS) entry which is preliminary data.</text>
</comment>
<dbReference type="InterPro" id="IPR000719">
    <property type="entry name" value="Prot_kinase_dom"/>
</dbReference>
<dbReference type="AlphaFoldDB" id="A0AAN4ZI00"/>
<organism evidence="6 7">
    <name type="scientific">Pristionchus mayeri</name>
    <dbReference type="NCBI Taxonomy" id="1317129"/>
    <lineage>
        <taxon>Eukaryota</taxon>
        <taxon>Metazoa</taxon>
        <taxon>Ecdysozoa</taxon>
        <taxon>Nematoda</taxon>
        <taxon>Chromadorea</taxon>
        <taxon>Rhabditida</taxon>
        <taxon>Rhabditina</taxon>
        <taxon>Diplogasteromorpha</taxon>
        <taxon>Diplogasteroidea</taxon>
        <taxon>Neodiplogasteridae</taxon>
        <taxon>Pristionchus</taxon>
    </lineage>
</organism>
<gene>
    <name evidence="6" type="ORF">PMAYCL1PPCAC_08547</name>
</gene>
<feature type="non-terminal residue" evidence="6">
    <location>
        <position position="1"/>
    </location>
</feature>
<dbReference type="SUPFAM" id="SSF56112">
    <property type="entry name" value="Protein kinase-like (PK-like)"/>
    <property type="match status" value="1"/>
</dbReference>
<dbReference type="EMBL" id="BTRK01000002">
    <property type="protein sequence ID" value="GMR38352.1"/>
    <property type="molecule type" value="Genomic_DNA"/>
</dbReference>
<dbReference type="GO" id="GO:0005737">
    <property type="term" value="C:cytoplasm"/>
    <property type="evidence" value="ECO:0007669"/>
    <property type="project" value="TreeGrafter"/>
</dbReference>
<dbReference type="PANTHER" id="PTHR11042">
    <property type="entry name" value="EUKARYOTIC TRANSLATION INITIATION FACTOR 2-ALPHA KINASE EIF2-ALPHA KINASE -RELATED"/>
    <property type="match status" value="1"/>
</dbReference>
<dbReference type="GO" id="GO:0005634">
    <property type="term" value="C:nucleus"/>
    <property type="evidence" value="ECO:0007669"/>
    <property type="project" value="TreeGrafter"/>
</dbReference>
<proteinExistence type="predicted"/>
<dbReference type="InterPro" id="IPR011009">
    <property type="entry name" value="Kinase-like_dom_sf"/>
</dbReference>
<keyword evidence="3" id="KW-0418">Kinase</keyword>
<accession>A0AAN4ZI00</accession>
<dbReference type="Gene3D" id="1.10.510.10">
    <property type="entry name" value="Transferase(Phosphotransferase) domain 1"/>
    <property type="match status" value="1"/>
</dbReference>
<evidence type="ECO:0000313" key="6">
    <source>
        <dbReference type="EMBL" id="GMR38352.1"/>
    </source>
</evidence>
<evidence type="ECO:0000256" key="2">
    <source>
        <dbReference type="ARBA" id="ARBA00022741"/>
    </source>
</evidence>
<evidence type="ECO:0000256" key="4">
    <source>
        <dbReference type="ARBA" id="ARBA00022840"/>
    </source>
</evidence>
<sequence>KKWFKQIVSAVAYIHAKRRIHRDLKPSNIHFVSDDRLKICDLGITAEWAILDGQEIEMERTWERGTLMYMAPEQKFWDYTSKVHVFALGLILAEMHVVMS</sequence>
<evidence type="ECO:0000313" key="7">
    <source>
        <dbReference type="Proteomes" id="UP001328107"/>
    </source>
</evidence>
<dbReference type="PANTHER" id="PTHR11042:SF91">
    <property type="entry name" value="EUKARYOTIC TRANSLATION INITIATION FACTOR 2-ALPHA KINASE"/>
    <property type="match status" value="1"/>
</dbReference>
<dbReference type="Pfam" id="PF00069">
    <property type="entry name" value="Pkinase"/>
    <property type="match status" value="1"/>
</dbReference>
<dbReference type="GO" id="GO:0005524">
    <property type="term" value="F:ATP binding"/>
    <property type="evidence" value="ECO:0007669"/>
    <property type="project" value="UniProtKB-KW"/>
</dbReference>
<dbReference type="GO" id="GO:0004694">
    <property type="term" value="F:eukaryotic translation initiation factor 2alpha kinase activity"/>
    <property type="evidence" value="ECO:0007669"/>
    <property type="project" value="TreeGrafter"/>
</dbReference>
<keyword evidence="7" id="KW-1185">Reference proteome</keyword>
<evidence type="ECO:0000256" key="3">
    <source>
        <dbReference type="ARBA" id="ARBA00022777"/>
    </source>
</evidence>
<protein>
    <recommendedName>
        <fullName evidence="5">Protein kinase domain-containing protein</fullName>
    </recommendedName>
</protein>
<dbReference type="InterPro" id="IPR050339">
    <property type="entry name" value="CC_SR_Kinase"/>
</dbReference>
<reference evidence="7" key="1">
    <citation type="submission" date="2022-10" db="EMBL/GenBank/DDBJ databases">
        <title>Genome assembly of Pristionchus species.</title>
        <authorList>
            <person name="Yoshida K."/>
            <person name="Sommer R.J."/>
        </authorList>
    </citation>
    <scope>NUCLEOTIDE SEQUENCE [LARGE SCALE GENOMIC DNA]</scope>
    <source>
        <strain evidence="7">RS5460</strain>
    </source>
</reference>
<feature type="domain" description="Protein kinase" evidence="5">
    <location>
        <begin position="1"/>
        <end position="100"/>
    </location>
</feature>
<dbReference type="Proteomes" id="UP001328107">
    <property type="component" value="Unassembled WGS sequence"/>
</dbReference>
<dbReference type="PROSITE" id="PS50011">
    <property type="entry name" value="PROTEIN_KINASE_DOM"/>
    <property type="match status" value="1"/>
</dbReference>
<name>A0AAN4ZI00_9BILA</name>